<dbReference type="Pfam" id="PF00172">
    <property type="entry name" value="Zn_clus"/>
    <property type="match status" value="1"/>
</dbReference>
<accession>A0ABR4HLM6</accession>
<dbReference type="Gene3D" id="4.10.240.10">
    <property type="entry name" value="Zn(2)-C6 fungal-type DNA-binding domain"/>
    <property type="match status" value="1"/>
</dbReference>
<dbReference type="SUPFAM" id="SSF57701">
    <property type="entry name" value="Zn2/Cys6 DNA-binding domain"/>
    <property type="match status" value="1"/>
</dbReference>
<dbReference type="InterPro" id="IPR036864">
    <property type="entry name" value="Zn2-C6_fun-type_DNA-bd_sf"/>
</dbReference>
<gene>
    <name evidence="9" type="ORF">BDW59DRAFT_175865</name>
</gene>
<keyword evidence="5" id="KW-0804">Transcription</keyword>
<dbReference type="PANTHER" id="PTHR31944:SF131">
    <property type="entry name" value="HEME-RESPONSIVE ZINC FINGER TRANSCRIPTION FACTOR HAP1"/>
    <property type="match status" value="1"/>
</dbReference>
<keyword evidence="2" id="KW-0862">Zinc</keyword>
<keyword evidence="6" id="KW-0539">Nucleus</keyword>
<feature type="domain" description="Zn(2)-C6 fungal-type" evidence="8">
    <location>
        <begin position="28"/>
        <end position="59"/>
    </location>
</feature>
<dbReference type="PANTHER" id="PTHR31944">
    <property type="entry name" value="HEME-RESPONSIVE ZINC FINGER TRANSCRIPTION FACTOR HAP1"/>
    <property type="match status" value="1"/>
</dbReference>
<name>A0ABR4HLM6_9EURO</name>
<evidence type="ECO:0000256" key="6">
    <source>
        <dbReference type="ARBA" id="ARBA00023242"/>
    </source>
</evidence>
<dbReference type="PROSITE" id="PS00463">
    <property type="entry name" value="ZN2_CY6_FUNGAL_1"/>
    <property type="match status" value="1"/>
</dbReference>
<evidence type="ECO:0000313" key="10">
    <source>
        <dbReference type="Proteomes" id="UP001610335"/>
    </source>
</evidence>
<evidence type="ECO:0000256" key="2">
    <source>
        <dbReference type="ARBA" id="ARBA00022833"/>
    </source>
</evidence>
<feature type="region of interest" description="Disordered" evidence="7">
    <location>
        <begin position="1"/>
        <end position="30"/>
    </location>
</feature>
<dbReference type="Proteomes" id="UP001610335">
    <property type="component" value="Unassembled WGS sequence"/>
</dbReference>
<keyword evidence="10" id="KW-1185">Reference proteome</keyword>
<evidence type="ECO:0000256" key="3">
    <source>
        <dbReference type="ARBA" id="ARBA00023015"/>
    </source>
</evidence>
<evidence type="ECO:0000256" key="7">
    <source>
        <dbReference type="SAM" id="MobiDB-lite"/>
    </source>
</evidence>
<sequence>MSPDPTLPPQTETQKEKDKPSKPRPISSCSPCRIRKVKCNRLTPCTSCIARKSPAECTYATTTEDREAIAAAELIAELRATRNELRERLSSGAGAGFGFGLKHLGGEYGGEDERGNEEKKEVLEGLYAVIRGGEWGVAREVVGRVRAGEGGREVLEGVGGL</sequence>
<keyword evidence="4" id="KW-0238">DNA-binding</keyword>
<keyword evidence="1" id="KW-0479">Metal-binding</keyword>
<evidence type="ECO:0000256" key="1">
    <source>
        <dbReference type="ARBA" id="ARBA00022723"/>
    </source>
</evidence>
<protein>
    <recommendedName>
        <fullName evidence="8">Zn(2)-C6 fungal-type domain-containing protein</fullName>
    </recommendedName>
</protein>
<dbReference type="InterPro" id="IPR001138">
    <property type="entry name" value="Zn2Cys6_DnaBD"/>
</dbReference>
<proteinExistence type="predicted"/>
<dbReference type="EMBL" id="JBFXLS010000103">
    <property type="protein sequence ID" value="KAL2816240.1"/>
    <property type="molecule type" value="Genomic_DNA"/>
</dbReference>
<dbReference type="PROSITE" id="PS50048">
    <property type="entry name" value="ZN2_CY6_FUNGAL_2"/>
    <property type="match status" value="1"/>
</dbReference>
<evidence type="ECO:0000313" key="9">
    <source>
        <dbReference type="EMBL" id="KAL2816240.1"/>
    </source>
</evidence>
<evidence type="ECO:0000256" key="4">
    <source>
        <dbReference type="ARBA" id="ARBA00023125"/>
    </source>
</evidence>
<comment type="caution">
    <text evidence="9">The sequence shown here is derived from an EMBL/GenBank/DDBJ whole genome shotgun (WGS) entry which is preliminary data.</text>
</comment>
<dbReference type="InterPro" id="IPR051430">
    <property type="entry name" value="Fungal_TF_Env_Response"/>
</dbReference>
<reference evidence="9 10" key="1">
    <citation type="submission" date="2024-07" db="EMBL/GenBank/DDBJ databases">
        <title>Section-level genome sequencing and comparative genomics of Aspergillus sections Usti and Cavernicolus.</title>
        <authorList>
            <consortium name="Lawrence Berkeley National Laboratory"/>
            <person name="Nybo J.L."/>
            <person name="Vesth T.C."/>
            <person name="Theobald S."/>
            <person name="Frisvad J.C."/>
            <person name="Larsen T.O."/>
            <person name="Kjaerboelling I."/>
            <person name="Rothschild-Mancinelli K."/>
            <person name="Lyhne E.K."/>
            <person name="Kogle M.E."/>
            <person name="Barry K."/>
            <person name="Clum A."/>
            <person name="Na H."/>
            <person name="Ledsgaard L."/>
            <person name="Lin J."/>
            <person name="Lipzen A."/>
            <person name="Kuo A."/>
            <person name="Riley R."/>
            <person name="Mondo S."/>
            <person name="LaButti K."/>
            <person name="Haridas S."/>
            <person name="Pangalinan J."/>
            <person name="Salamov A.A."/>
            <person name="Simmons B.A."/>
            <person name="Magnuson J.K."/>
            <person name="Chen J."/>
            <person name="Drula E."/>
            <person name="Henrissat B."/>
            <person name="Wiebenga A."/>
            <person name="Lubbers R.J."/>
            <person name="Gomes A.C."/>
            <person name="Makela M.R."/>
            <person name="Stajich J."/>
            <person name="Grigoriev I.V."/>
            <person name="Mortensen U.H."/>
            <person name="De vries R.P."/>
            <person name="Baker S.E."/>
            <person name="Andersen M.R."/>
        </authorList>
    </citation>
    <scope>NUCLEOTIDE SEQUENCE [LARGE SCALE GENOMIC DNA]</scope>
    <source>
        <strain evidence="9 10">CBS 600.67</strain>
    </source>
</reference>
<organism evidence="9 10">
    <name type="scientific">Aspergillus cavernicola</name>
    <dbReference type="NCBI Taxonomy" id="176166"/>
    <lineage>
        <taxon>Eukaryota</taxon>
        <taxon>Fungi</taxon>
        <taxon>Dikarya</taxon>
        <taxon>Ascomycota</taxon>
        <taxon>Pezizomycotina</taxon>
        <taxon>Eurotiomycetes</taxon>
        <taxon>Eurotiomycetidae</taxon>
        <taxon>Eurotiales</taxon>
        <taxon>Aspergillaceae</taxon>
        <taxon>Aspergillus</taxon>
        <taxon>Aspergillus subgen. Nidulantes</taxon>
    </lineage>
</organism>
<keyword evidence="3" id="KW-0805">Transcription regulation</keyword>
<evidence type="ECO:0000256" key="5">
    <source>
        <dbReference type="ARBA" id="ARBA00023163"/>
    </source>
</evidence>
<evidence type="ECO:0000259" key="8">
    <source>
        <dbReference type="PROSITE" id="PS50048"/>
    </source>
</evidence>
<dbReference type="CDD" id="cd00067">
    <property type="entry name" value="GAL4"/>
    <property type="match status" value="1"/>
</dbReference>
<dbReference type="SMART" id="SM00066">
    <property type="entry name" value="GAL4"/>
    <property type="match status" value="1"/>
</dbReference>